<dbReference type="EMBL" id="CAMGYJ010000009">
    <property type="protein sequence ID" value="CAI0545700.1"/>
    <property type="molecule type" value="Genomic_DNA"/>
</dbReference>
<dbReference type="AlphaFoldDB" id="A0AAV0QLA9"/>
<feature type="region of interest" description="Disordered" evidence="1">
    <location>
        <begin position="1"/>
        <end position="36"/>
    </location>
</feature>
<dbReference type="EMBL" id="CAMGYJ010000009">
    <property type="protein sequence ID" value="CAI0545846.1"/>
    <property type="molecule type" value="Genomic_DNA"/>
</dbReference>
<sequence>MQRREEQSQAVLELRQRQRRPEHRPSSLLRRDTQHL</sequence>
<evidence type="ECO:0000256" key="1">
    <source>
        <dbReference type="SAM" id="MobiDB-lite"/>
    </source>
</evidence>
<comment type="caution">
    <text evidence="3">The sequence shown here is derived from an EMBL/GenBank/DDBJ whole genome shotgun (WGS) entry which is preliminary data.</text>
</comment>
<evidence type="ECO:0000313" key="3">
    <source>
        <dbReference type="EMBL" id="CAI0545846.1"/>
    </source>
</evidence>
<gene>
    <name evidence="2" type="ORF">LITE_LOCUS43683</name>
    <name evidence="3" type="ORF">LITE_LOCUS43729</name>
</gene>
<feature type="compositionally biased region" description="Basic and acidic residues" evidence="1">
    <location>
        <begin position="23"/>
        <end position="36"/>
    </location>
</feature>
<evidence type="ECO:0000313" key="2">
    <source>
        <dbReference type="EMBL" id="CAI0545700.1"/>
    </source>
</evidence>
<keyword evidence="4" id="KW-1185">Reference proteome</keyword>
<organism evidence="3 4">
    <name type="scientific">Linum tenue</name>
    <dbReference type="NCBI Taxonomy" id="586396"/>
    <lineage>
        <taxon>Eukaryota</taxon>
        <taxon>Viridiplantae</taxon>
        <taxon>Streptophyta</taxon>
        <taxon>Embryophyta</taxon>
        <taxon>Tracheophyta</taxon>
        <taxon>Spermatophyta</taxon>
        <taxon>Magnoliopsida</taxon>
        <taxon>eudicotyledons</taxon>
        <taxon>Gunneridae</taxon>
        <taxon>Pentapetalae</taxon>
        <taxon>rosids</taxon>
        <taxon>fabids</taxon>
        <taxon>Malpighiales</taxon>
        <taxon>Linaceae</taxon>
        <taxon>Linum</taxon>
    </lineage>
</organism>
<protein>
    <submittedName>
        <fullName evidence="3">Uncharacterized protein</fullName>
    </submittedName>
</protein>
<evidence type="ECO:0000313" key="4">
    <source>
        <dbReference type="Proteomes" id="UP001154282"/>
    </source>
</evidence>
<dbReference type="Proteomes" id="UP001154282">
    <property type="component" value="Unassembled WGS sequence"/>
</dbReference>
<name>A0AAV0QLA9_9ROSI</name>
<proteinExistence type="predicted"/>
<accession>A0AAV0QLA9</accession>
<reference evidence="3" key="1">
    <citation type="submission" date="2022-08" db="EMBL/GenBank/DDBJ databases">
        <authorList>
            <person name="Gutierrez-Valencia J."/>
        </authorList>
    </citation>
    <scope>NUCLEOTIDE SEQUENCE</scope>
</reference>